<dbReference type="EMBL" id="JAYWIO010000004">
    <property type="protein sequence ID" value="KAK7267458.1"/>
    <property type="molecule type" value="Genomic_DNA"/>
</dbReference>
<comment type="caution">
    <text evidence="1">The sequence shown here is derived from an EMBL/GenBank/DDBJ whole genome shotgun (WGS) entry which is preliminary data.</text>
</comment>
<protein>
    <submittedName>
        <fullName evidence="1">Uncharacterized protein</fullName>
    </submittedName>
</protein>
<proteinExistence type="predicted"/>
<keyword evidence="2" id="KW-1185">Reference proteome</keyword>
<evidence type="ECO:0000313" key="1">
    <source>
        <dbReference type="EMBL" id="KAK7267458.1"/>
    </source>
</evidence>
<organism evidence="1 2">
    <name type="scientific">Crotalaria pallida</name>
    <name type="common">Smooth rattlebox</name>
    <name type="synonym">Crotalaria striata</name>
    <dbReference type="NCBI Taxonomy" id="3830"/>
    <lineage>
        <taxon>Eukaryota</taxon>
        <taxon>Viridiplantae</taxon>
        <taxon>Streptophyta</taxon>
        <taxon>Embryophyta</taxon>
        <taxon>Tracheophyta</taxon>
        <taxon>Spermatophyta</taxon>
        <taxon>Magnoliopsida</taxon>
        <taxon>eudicotyledons</taxon>
        <taxon>Gunneridae</taxon>
        <taxon>Pentapetalae</taxon>
        <taxon>rosids</taxon>
        <taxon>fabids</taxon>
        <taxon>Fabales</taxon>
        <taxon>Fabaceae</taxon>
        <taxon>Papilionoideae</taxon>
        <taxon>50 kb inversion clade</taxon>
        <taxon>genistoids sensu lato</taxon>
        <taxon>core genistoids</taxon>
        <taxon>Crotalarieae</taxon>
        <taxon>Crotalaria</taxon>
    </lineage>
</organism>
<dbReference type="Proteomes" id="UP001372338">
    <property type="component" value="Unassembled WGS sequence"/>
</dbReference>
<dbReference type="AlphaFoldDB" id="A0AAN9I4R4"/>
<accession>A0AAN9I4R4</accession>
<reference evidence="1 2" key="1">
    <citation type="submission" date="2024-01" db="EMBL/GenBank/DDBJ databases">
        <title>The genomes of 5 underutilized Papilionoideae crops provide insights into root nodulation and disease resistanc.</title>
        <authorList>
            <person name="Yuan L."/>
        </authorList>
    </citation>
    <scope>NUCLEOTIDE SEQUENCE [LARGE SCALE GENOMIC DNA]</scope>
    <source>
        <strain evidence="1">ZHUSHIDOU_FW_LH</strain>
        <tissue evidence="1">Leaf</tissue>
    </source>
</reference>
<sequence>MQQHNRDHYQFSLFLSKREVKLVETTTSYFDHKLVSAISNIIDFPKHPGLNFCNFLHWVLLSHCKI</sequence>
<name>A0AAN9I4R4_CROPI</name>
<evidence type="ECO:0000313" key="2">
    <source>
        <dbReference type="Proteomes" id="UP001372338"/>
    </source>
</evidence>
<gene>
    <name evidence="1" type="ORF">RIF29_20132</name>
</gene>